<name>A0A0F9UNE8_9ZZZZ</name>
<dbReference type="Gene3D" id="2.60.40.1880">
    <property type="entry name" value="Invasion associated locus B (IalB) protein"/>
    <property type="match status" value="1"/>
</dbReference>
<dbReference type="AlphaFoldDB" id="A0A0F9UNE8"/>
<gene>
    <name evidence="1" type="ORF">LCGC14_0242200</name>
</gene>
<dbReference type="InterPro" id="IPR010642">
    <property type="entry name" value="Invasion_prot_B"/>
</dbReference>
<reference evidence="1" key="1">
    <citation type="journal article" date="2015" name="Nature">
        <title>Complex archaea that bridge the gap between prokaryotes and eukaryotes.</title>
        <authorList>
            <person name="Spang A."/>
            <person name="Saw J.H."/>
            <person name="Jorgensen S.L."/>
            <person name="Zaremba-Niedzwiedzka K."/>
            <person name="Martijn J."/>
            <person name="Lind A.E."/>
            <person name="van Eijk R."/>
            <person name="Schleper C."/>
            <person name="Guy L."/>
            <person name="Ettema T.J."/>
        </authorList>
    </citation>
    <scope>NUCLEOTIDE SEQUENCE</scope>
</reference>
<sequence>MNLKNVLTASAAILIFSSAAGAAQTPTRMNQFNAWGTYSYAGNGGKVCYILSTPTKMEPANVDHGDIFFLISQKPGQGVSYEPQAVMGYTLKDGSKVTVDVDGKDYSMFVKGESAWMENAAEEPQLVANLRAGKAMKVDAVSQRGTKTSYTFSLSGVTAALKSINDCK</sequence>
<dbReference type="InterPro" id="IPR038696">
    <property type="entry name" value="IalB_sf"/>
</dbReference>
<proteinExistence type="predicted"/>
<dbReference type="EMBL" id="LAZR01000123">
    <property type="protein sequence ID" value="KKN89027.1"/>
    <property type="molecule type" value="Genomic_DNA"/>
</dbReference>
<protein>
    <submittedName>
        <fullName evidence="1">Uncharacterized protein</fullName>
    </submittedName>
</protein>
<accession>A0A0F9UNE8</accession>
<comment type="caution">
    <text evidence="1">The sequence shown here is derived from an EMBL/GenBank/DDBJ whole genome shotgun (WGS) entry which is preliminary data.</text>
</comment>
<evidence type="ECO:0000313" key="1">
    <source>
        <dbReference type="EMBL" id="KKN89027.1"/>
    </source>
</evidence>
<organism evidence="1">
    <name type="scientific">marine sediment metagenome</name>
    <dbReference type="NCBI Taxonomy" id="412755"/>
    <lineage>
        <taxon>unclassified sequences</taxon>
        <taxon>metagenomes</taxon>
        <taxon>ecological metagenomes</taxon>
    </lineage>
</organism>
<dbReference type="Pfam" id="PF06776">
    <property type="entry name" value="IalB"/>
    <property type="match status" value="1"/>
</dbReference>